<keyword evidence="14" id="KW-1185">Reference proteome</keyword>
<dbReference type="Proteomes" id="UP000694941">
    <property type="component" value="Unplaced"/>
</dbReference>
<evidence type="ECO:0000256" key="6">
    <source>
        <dbReference type="ARBA" id="ARBA00023040"/>
    </source>
</evidence>
<sequence length="363" mass="41294">MTTTEFLSLNFTTENDTEAHYVSDTFMSPMLKRKAVLHFATLCVIVLSIVGMCGNLLTTVALVKCPRVRSATAVFIVSLSISDFLYNAVSFPFSASDYILQKWIYGDALCVFYPFTQYLNGGLSLLFVTAIAINRYVLIAHQGLYEKIYQKRNIAMMIVGICLFAFIMLLPTLIGAWGRFGYDKNILTCTILEVDGRSSKAFLFIFGFVIPCITIVVCYARIFCVVKKSSSRIKMYKTVETKEKKSARDSKRREEEWRVTRMVLIIFCCFLICYLPNTIVKVIDKQNKYPVLHILVYILIYASASINPIIYGVTNKQYRQAYKTVLMCRRPRRPSFSSTPNEHPANKSSTSQCLKEDSVVVQA</sequence>
<dbReference type="InterPro" id="IPR000276">
    <property type="entry name" value="GPCR_Rhodpsn"/>
</dbReference>
<evidence type="ECO:0000256" key="3">
    <source>
        <dbReference type="ARBA" id="ARBA00022475"/>
    </source>
</evidence>
<keyword evidence="4 10" id="KW-0812">Transmembrane</keyword>
<evidence type="ECO:0000256" key="12">
    <source>
        <dbReference type="SAM" id="Phobius"/>
    </source>
</evidence>
<accession>A0ABM1BFD9</accession>
<reference evidence="15" key="1">
    <citation type="submission" date="2025-08" db="UniProtKB">
        <authorList>
            <consortium name="RefSeq"/>
        </authorList>
    </citation>
    <scope>IDENTIFICATION</scope>
    <source>
        <tissue evidence="15">Muscle</tissue>
    </source>
</reference>
<dbReference type="CDD" id="cd15210">
    <property type="entry name" value="7tmA_GPR84-like"/>
    <property type="match status" value="1"/>
</dbReference>
<proteinExistence type="inferred from homology"/>
<dbReference type="InterPro" id="IPR017452">
    <property type="entry name" value="GPCR_Rhodpsn_7TM"/>
</dbReference>
<keyword evidence="6 10" id="KW-0297">G-protein coupled receptor</keyword>
<feature type="transmembrane region" description="Helical" evidence="12">
    <location>
        <begin position="201"/>
        <end position="226"/>
    </location>
</feature>
<feature type="transmembrane region" description="Helical" evidence="12">
    <location>
        <begin position="291"/>
        <end position="313"/>
    </location>
</feature>
<dbReference type="Gene3D" id="1.20.1070.10">
    <property type="entry name" value="Rhodopsin 7-helix transmembrane proteins"/>
    <property type="match status" value="1"/>
</dbReference>
<dbReference type="PANTHER" id="PTHR24228:SF74">
    <property type="entry name" value="G-PROTEIN COUPLED RECEPTORS FAMILY 1 PROFILE DOMAIN-CONTAINING PROTEIN"/>
    <property type="match status" value="1"/>
</dbReference>
<evidence type="ECO:0000259" key="13">
    <source>
        <dbReference type="PROSITE" id="PS50262"/>
    </source>
</evidence>
<feature type="transmembrane region" description="Helical" evidence="12">
    <location>
        <begin position="259"/>
        <end position="279"/>
    </location>
</feature>
<dbReference type="SUPFAM" id="SSF81321">
    <property type="entry name" value="Family A G protein-coupled receptor-like"/>
    <property type="match status" value="1"/>
</dbReference>
<dbReference type="PROSITE" id="PS50262">
    <property type="entry name" value="G_PROTEIN_RECEP_F1_2"/>
    <property type="match status" value="1"/>
</dbReference>
<feature type="domain" description="G-protein coupled receptors family 1 profile" evidence="13">
    <location>
        <begin position="54"/>
        <end position="311"/>
    </location>
</feature>
<comment type="similarity">
    <text evidence="2 10">Belongs to the G-protein coupled receptor 1 family.</text>
</comment>
<protein>
    <submittedName>
        <fullName evidence="15">G-protein coupled receptor moody-like</fullName>
    </submittedName>
</protein>
<dbReference type="PROSITE" id="PS00237">
    <property type="entry name" value="G_PROTEIN_RECEP_F1_1"/>
    <property type="match status" value="1"/>
</dbReference>
<evidence type="ECO:0000256" key="2">
    <source>
        <dbReference type="ARBA" id="ARBA00010663"/>
    </source>
</evidence>
<keyword evidence="5 12" id="KW-1133">Transmembrane helix</keyword>
<evidence type="ECO:0000256" key="5">
    <source>
        <dbReference type="ARBA" id="ARBA00022989"/>
    </source>
</evidence>
<comment type="subcellular location">
    <subcellularLocation>
        <location evidence="1">Cell membrane</location>
        <topology evidence="1">Multi-pass membrane protein</topology>
    </subcellularLocation>
</comment>
<organism evidence="14 15">
    <name type="scientific">Limulus polyphemus</name>
    <name type="common">Atlantic horseshoe crab</name>
    <dbReference type="NCBI Taxonomy" id="6850"/>
    <lineage>
        <taxon>Eukaryota</taxon>
        <taxon>Metazoa</taxon>
        <taxon>Ecdysozoa</taxon>
        <taxon>Arthropoda</taxon>
        <taxon>Chelicerata</taxon>
        <taxon>Merostomata</taxon>
        <taxon>Xiphosura</taxon>
        <taxon>Limulidae</taxon>
        <taxon>Limulus</taxon>
    </lineage>
</organism>
<evidence type="ECO:0000256" key="8">
    <source>
        <dbReference type="ARBA" id="ARBA00023170"/>
    </source>
</evidence>
<feature type="transmembrane region" description="Helical" evidence="12">
    <location>
        <begin position="74"/>
        <end position="95"/>
    </location>
</feature>
<keyword evidence="3" id="KW-1003">Cell membrane</keyword>
<dbReference type="PANTHER" id="PTHR24228">
    <property type="entry name" value="B2 BRADYKININ RECEPTOR/ANGIOTENSIN II RECEPTOR"/>
    <property type="match status" value="1"/>
</dbReference>
<evidence type="ECO:0000256" key="4">
    <source>
        <dbReference type="ARBA" id="ARBA00022692"/>
    </source>
</evidence>
<evidence type="ECO:0000256" key="1">
    <source>
        <dbReference type="ARBA" id="ARBA00004651"/>
    </source>
</evidence>
<gene>
    <name evidence="15" type="primary">LOC111082999</name>
</gene>
<feature type="compositionally biased region" description="Basic and acidic residues" evidence="11">
    <location>
        <begin position="354"/>
        <end position="363"/>
    </location>
</feature>
<dbReference type="GeneID" id="111082999"/>
<keyword evidence="8 10" id="KW-0675">Receptor</keyword>
<evidence type="ECO:0000313" key="15">
    <source>
        <dbReference type="RefSeq" id="XP_013780883.1"/>
    </source>
</evidence>
<keyword evidence="7 12" id="KW-0472">Membrane</keyword>
<evidence type="ECO:0000256" key="7">
    <source>
        <dbReference type="ARBA" id="ARBA00023136"/>
    </source>
</evidence>
<evidence type="ECO:0000256" key="11">
    <source>
        <dbReference type="SAM" id="MobiDB-lite"/>
    </source>
</evidence>
<evidence type="ECO:0000256" key="9">
    <source>
        <dbReference type="ARBA" id="ARBA00023224"/>
    </source>
</evidence>
<evidence type="ECO:0000313" key="14">
    <source>
        <dbReference type="Proteomes" id="UP000694941"/>
    </source>
</evidence>
<name>A0ABM1BFD9_LIMPO</name>
<feature type="transmembrane region" description="Helical" evidence="12">
    <location>
        <begin position="36"/>
        <end position="62"/>
    </location>
</feature>
<dbReference type="Pfam" id="PF00001">
    <property type="entry name" value="7tm_1"/>
    <property type="match status" value="1"/>
</dbReference>
<feature type="transmembrane region" description="Helical" evidence="12">
    <location>
        <begin position="154"/>
        <end position="177"/>
    </location>
</feature>
<evidence type="ECO:0000256" key="10">
    <source>
        <dbReference type="RuleBase" id="RU000688"/>
    </source>
</evidence>
<dbReference type="SMART" id="SM01381">
    <property type="entry name" value="7TM_GPCR_Srsx"/>
    <property type="match status" value="1"/>
</dbReference>
<dbReference type="RefSeq" id="XP_013780883.1">
    <property type="nucleotide sequence ID" value="XM_013925429.2"/>
</dbReference>
<feature type="region of interest" description="Disordered" evidence="11">
    <location>
        <begin position="333"/>
        <end position="363"/>
    </location>
</feature>
<feature type="transmembrane region" description="Helical" evidence="12">
    <location>
        <begin position="115"/>
        <end position="133"/>
    </location>
</feature>
<dbReference type="PRINTS" id="PR00237">
    <property type="entry name" value="GPCRRHODOPSN"/>
</dbReference>
<keyword evidence="9 10" id="KW-0807">Transducer</keyword>